<feature type="region of interest" description="Disordered" evidence="7">
    <location>
        <begin position="178"/>
        <end position="209"/>
    </location>
</feature>
<feature type="coiled-coil region" evidence="6">
    <location>
        <begin position="546"/>
        <end position="580"/>
    </location>
</feature>
<keyword evidence="3 5" id="KW-0863">Zinc-finger</keyword>
<evidence type="ECO:0000256" key="1">
    <source>
        <dbReference type="ARBA" id="ARBA00022723"/>
    </source>
</evidence>
<feature type="compositionally biased region" description="Polar residues" evidence="7">
    <location>
        <begin position="106"/>
        <end position="116"/>
    </location>
</feature>
<evidence type="ECO:0000256" key="6">
    <source>
        <dbReference type="SAM" id="Coils"/>
    </source>
</evidence>
<dbReference type="Pfam" id="PF00096">
    <property type="entry name" value="zf-C2H2"/>
    <property type="match status" value="1"/>
</dbReference>
<organism evidence="9 10">
    <name type="scientific">Sphagnum jensenii</name>
    <dbReference type="NCBI Taxonomy" id="128206"/>
    <lineage>
        <taxon>Eukaryota</taxon>
        <taxon>Viridiplantae</taxon>
        <taxon>Streptophyta</taxon>
        <taxon>Embryophyta</taxon>
        <taxon>Bryophyta</taxon>
        <taxon>Sphagnophytina</taxon>
        <taxon>Sphagnopsida</taxon>
        <taxon>Sphagnales</taxon>
        <taxon>Sphagnaceae</taxon>
        <taxon>Sphagnum</taxon>
    </lineage>
</organism>
<keyword evidence="4" id="KW-0862">Zinc</keyword>
<dbReference type="PANTHER" id="PTHR14003:SF19">
    <property type="entry name" value="YY2 TRANSCRIPTION FACTOR"/>
    <property type="match status" value="1"/>
</dbReference>
<feature type="region of interest" description="Disordered" evidence="7">
    <location>
        <begin position="351"/>
        <end position="371"/>
    </location>
</feature>
<feature type="region of interest" description="Disordered" evidence="7">
    <location>
        <begin position="1"/>
        <end position="124"/>
    </location>
</feature>
<evidence type="ECO:0000256" key="2">
    <source>
        <dbReference type="ARBA" id="ARBA00022737"/>
    </source>
</evidence>
<keyword evidence="6" id="KW-0175">Coiled coil</keyword>
<dbReference type="InterPro" id="IPR013087">
    <property type="entry name" value="Znf_C2H2_type"/>
</dbReference>
<dbReference type="Gene3D" id="3.30.160.60">
    <property type="entry name" value="Classic Zinc Finger"/>
    <property type="match status" value="2"/>
</dbReference>
<dbReference type="PROSITE" id="PS50157">
    <property type="entry name" value="ZINC_FINGER_C2H2_2"/>
    <property type="match status" value="3"/>
</dbReference>
<evidence type="ECO:0000256" key="3">
    <source>
        <dbReference type="ARBA" id="ARBA00022771"/>
    </source>
</evidence>
<keyword evidence="10" id="KW-1185">Reference proteome</keyword>
<dbReference type="PANTHER" id="PTHR14003">
    <property type="entry name" value="TRANSCRIPTIONAL REPRESSOR PROTEIN YY"/>
    <property type="match status" value="1"/>
</dbReference>
<proteinExistence type="predicted"/>
<dbReference type="Proteomes" id="UP001497444">
    <property type="component" value="Chromosome 2"/>
</dbReference>
<evidence type="ECO:0000259" key="8">
    <source>
        <dbReference type="PROSITE" id="PS50157"/>
    </source>
</evidence>
<evidence type="ECO:0000313" key="10">
    <source>
        <dbReference type="Proteomes" id="UP001497444"/>
    </source>
</evidence>
<feature type="domain" description="C2H2-type" evidence="8">
    <location>
        <begin position="377"/>
        <end position="401"/>
    </location>
</feature>
<keyword evidence="2" id="KW-0677">Repeat</keyword>
<dbReference type="EMBL" id="OZ020097">
    <property type="protein sequence ID" value="CAK9269604.1"/>
    <property type="molecule type" value="Genomic_DNA"/>
</dbReference>
<feature type="region of interest" description="Disordered" evidence="7">
    <location>
        <begin position="132"/>
        <end position="151"/>
    </location>
</feature>
<sequence>MDTARLRRDKSLLEVAQNSIEDEFDNGSGSPGEGSQEQGLERSSEREDVGNVGTRSRLKSGKYNADLEVKEGANNDGKERDNLPQCSSGNEQSEDDAGLVQKQRESILTQSTSLTRTRAGVKKRTVRHIVVEAGAENRNEQGGEDGGSGTMVVEGACQRSEEDSKLIPKLSDKKYREAAAEKKTGIRTSSRCPGDHEPGKKSFKGCQAPPKIEAGQDFSRFKSKKLVKHPLRPNVQKMSLPDSTITPKLEEPRAVRLNRGIKRRFPGDESDDSVPKCIRVRTIASMCGNTSQPIEDDELSTEEVLCKTVPTKKRGRPRKHVYVEELSEKEEEGEKQVPLSSLKRQMIATEGLGSQSSKRLCKNGSGTSPPSRRSPLFVCNVEGCKRKFKEEPALYAHARVHGDRAYACHYEGCNKSFSERSKLKRHFLIHTGEKPFLCLFEGCGKAFSLDFNLRSHTKTHTGDYNECPYANCDKHYCQEYKLRAHIAKVHSKSPRGTRKMATLENIQHRSHTQHVKAKAKRTNMLAAITVQSVKLKEAKEGRVHRIAELERQRRREAAELARIEQDLGKLERKQRQLKEGQKDCAIVTSLSLSGGEDEEDKGEEIAPSFSTATHTSSSGEEQSRLSNLPGTEYMAMGEGKEILTVSHKLPKTDQGASLVMASSETQLLNSQQPETIVSLTPLLWLQGTPPNQGHLAGQPGSHAYLRTQRPMSMSELRAIQNSAKPIGSSHATSGAANPGGFRMIENSSDQHKHTSGDVLRQGESSHAGIQHLNATKVRKLEAHRKVSHEATKLKMQTDRELARCDKGAVQSSASSSKSDKNVQIAVIGKGSIKKLEGEDTRIQKQKRTRDCHLSTADQAFVSLTPLLLSTDNRFSPTDARFLAASETLPSAMQRTIWGSQQNKQEEAVKVSFSGRNSVANEVSCSINVVSTYCTQNGGFSAEQSFEPSAAQLFTYQEQPRLVD</sequence>
<evidence type="ECO:0000256" key="4">
    <source>
        <dbReference type="ARBA" id="ARBA00022833"/>
    </source>
</evidence>
<evidence type="ECO:0000256" key="7">
    <source>
        <dbReference type="SAM" id="MobiDB-lite"/>
    </source>
</evidence>
<keyword evidence="1" id="KW-0479">Metal-binding</keyword>
<feature type="region of interest" description="Disordered" evidence="7">
    <location>
        <begin position="723"/>
        <end position="775"/>
    </location>
</feature>
<accession>A0ABP0WRY8</accession>
<dbReference type="SMART" id="SM00355">
    <property type="entry name" value="ZnF_C2H2"/>
    <property type="match status" value="4"/>
</dbReference>
<feature type="domain" description="C2H2-type" evidence="8">
    <location>
        <begin position="406"/>
        <end position="435"/>
    </location>
</feature>
<feature type="compositionally biased region" description="Basic and acidic residues" evidence="7">
    <location>
        <begin position="39"/>
        <end position="49"/>
    </location>
</feature>
<dbReference type="InterPro" id="IPR036236">
    <property type="entry name" value="Znf_C2H2_sf"/>
</dbReference>
<evidence type="ECO:0000313" key="9">
    <source>
        <dbReference type="EMBL" id="CAK9269604.1"/>
    </source>
</evidence>
<dbReference type="SUPFAM" id="SSF57667">
    <property type="entry name" value="beta-beta-alpha zinc fingers"/>
    <property type="match status" value="2"/>
</dbReference>
<feature type="domain" description="C2H2-type" evidence="8">
    <location>
        <begin position="436"/>
        <end position="465"/>
    </location>
</feature>
<feature type="compositionally biased region" description="Basic and acidic residues" evidence="7">
    <location>
        <begin position="65"/>
        <end position="82"/>
    </location>
</feature>
<name>A0ABP0WRY8_9BRYO</name>
<feature type="compositionally biased region" description="Polar residues" evidence="7">
    <location>
        <begin position="723"/>
        <end position="735"/>
    </location>
</feature>
<evidence type="ECO:0000256" key="5">
    <source>
        <dbReference type="PROSITE-ProRule" id="PRU00042"/>
    </source>
</evidence>
<gene>
    <name evidence="9" type="ORF">CSSPJE1EN1_LOCUS15082</name>
</gene>
<dbReference type="PROSITE" id="PS00028">
    <property type="entry name" value="ZINC_FINGER_C2H2_1"/>
    <property type="match status" value="4"/>
</dbReference>
<protein>
    <recommendedName>
        <fullName evidence="8">C2H2-type domain-containing protein</fullName>
    </recommendedName>
</protein>
<reference evidence="9 10" key="1">
    <citation type="submission" date="2024-02" db="EMBL/GenBank/DDBJ databases">
        <authorList>
            <consortium name="ELIXIR-Norway"/>
            <consortium name="Elixir Norway"/>
        </authorList>
    </citation>
    <scope>NUCLEOTIDE SEQUENCE [LARGE SCALE GENOMIC DNA]</scope>
</reference>
<feature type="compositionally biased region" description="Basic and acidic residues" evidence="7">
    <location>
        <begin position="1"/>
        <end position="12"/>
    </location>
</feature>